<evidence type="ECO:0000313" key="2">
    <source>
        <dbReference type="EMBL" id="KAJ8411187.1"/>
    </source>
</evidence>
<feature type="region of interest" description="Disordered" evidence="1">
    <location>
        <begin position="61"/>
        <end position="141"/>
    </location>
</feature>
<feature type="compositionally biased region" description="Polar residues" evidence="1">
    <location>
        <begin position="118"/>
        <end position="140"/>
    </location>
</feature>
<keyword evidence="3" id="KW-1185">Reference proteome</keyword>
<dbReference type="Proteomes" id="UP001221898">
    <property type="component" value="Unassembled WGS sequence"/>
</dbReference>
<gene>
    <name evidence="2" type="ORF">AAFF_G00171930</name>
</gene>
<protein>
    <submittedName>
        <fullName evidence="2">Uncharacterized protein</fullName>
    </submittedName>
</protein>
<proteinExistence type="predicted"/>
<evidence type="ECO:0000256" key="1">
    <source>
        <dbReference type="SAM" id="MobiDB-lite"/>
    </source>
</evidence>
<name>A0AAD7SZV8_9TELE</name>
<organism evidence="2 3">
    <name type="scientific">Aldrovandia affinis</name>
    <dbReference type="NCBI Taxonomy" id="143900"/>
    <lineage>
        <taxon>Eukaryota</taxon>
        <taxon>Metazoa</taxon>
        <taxon>Chordata</taxon>
        <taxon>Craniata</taxon>
        <taxon>Vertebrata</taxon>
        <taxon>Euteleostomi</taxon>
        <taxon>Actinopterygii</taxon>
        <taxon>Neopterygii</taxon>
        <taxon>Teleostei</taxon>
        <taxon>Notacanthiformes</taxon>
        <taxon>Halosauridae</taxon>
        <taxon>Aldrovandia</taxon>
    </lineage>
</organism>
<accession>A0AAD7SZV8</accession>
<evidence type="ECO:0000313" key="3">
    <source>
        <dbReference type="Proteomes" id="UP001221898"/>
    </source>
</evidence>
<comment type="caution">
    <text evidence="2">The sequence shown here is derived from an EMBL/GenBank/DDBJ whole genome shotgun (WGS) entry which is preliminary data.</text>
</comment>
<reference evidence="2" key="1">
    <citation type="journal article" date="2023" name="Science">
        <title>Genome structures resolve the early diversification of teleost fishes.</title>
        <authorList>
            <person name="Parey E."/>
            <person name="Louis A."/>
            <person name="Montfort J."/>
            <person name="Bouchez O."/>
            <person name="Roques C."/>
            <person name="Iampietro C."/>
            <person name="Lluch J."/>
            <person name="Castinel A."/>
            <person name="Donnadieu C."/>
            <person name="Desvignes T."/>
            <person name="Floi Bucao C."/>
            <person name="Jouanno E."/>
            <person name="Wen M."/>
            <person name="Mejri S."/>
            <person name="Dirks R."/>
            <person name="Jansen H."/>
            <person name="Henkel C."/>
            <person name="Chen W.J."/>
            <person name="Zahm M."/>
            <person name="Cabau C."/>
            <person name="Klopp C."/>
            <person name="Thompson A.W."/>
            <person name="Robinson-Rechavi M."/>
            <person name="Braasch I."/>
            <person name="Lecointre G."/>
            <person name="Bobe J."/>
            <person name="Postlethwait J.H."/>
            <person name="Berthelot C."/>
            <person name="Roest Crollius H."/>
            <person name="Guiguen Y."/>
        </authorList>
    </citation>
    <scope>NUCLEOTIDE SEQUENCE</scope>
    <source>
        <strain evidence="2">NC1722</strain>
    </source>
</reference>
<sequence>MSLGRLSAHGNLKAAYFSSSGAQHRYGVISETGSFLSCRAAEGGTFQSDCTSWLLRGPPALRLSEAGPAPLHARSPSLRDPPWGSAPRSHRSRTSAPGMQAAGRAPRALGKRMLQRTDAPSQATHALTKTTHTPPNSTPTEALCATQETMLMVTPK</sequence>
<dbReference type="EMBL" id="JAINUG010000023">
    <property type="protein sequence ID" value="KAJ8411187.1"/>
    <property type="molecule type" value="Genomic_DNA"/>
</dbReference>
<dbReference type="AlphaFoldDB" id="A0AAD7SZV8"/>